<proteinExistence type="predicted"/>
<dbReference type="InterPro" id="IPR036047">
    <property type="entry name" value="F-box-like_dom_sf"/>
</dbReference>
<evidence type="ECO:0000313" key="2">
    <source>
        <dbReference type="EMBL" id="KIM27325.1"/>
    </source>
</evidence>
<name>A0A0C3ARX9_SERVB</name>
<feature type="region of interest" description="Disordered" evidence="1">
    <location>
        <begin position="632"/>
        <end position="656"/>
    </location>
</feature>
<reference evidence="3" key="2">
    <citation type="submission" date="2015-01" db="EMBL/GenBank/DDBJ databases">
        <title>Evolutionary Origins and Diversification of the Mycorrhizal Mutualists.</title>
        <authorList>
            <consortium name="DOE Joint Genome Institute"/>
            <consortium name="Mycorrhizal Genomics Consortium"/>
            <person name="Kohler A."/>
            <person name="Kuo A."/>
            <person name="Nagy L.G."/>
            <person name="Floudas D."/>
            <person name="Copeland A."/>
            <person name="Barry K.W."/>
            <person name="Cichocki N."/>
            <person name="Veneault-Fourrey C."/>
            <person name="LaButti K."/>
            <person name="Lindquist E.A."/>
            <person name="Lipzen A."/>
            <person name="Lundell T."/>
            <person name="Morin E."/>
            <person name="Murat C."/>
            <person name="Riley R."/>
            <person name="Ohm R."/>
            <person name="Sun H."/>
            <person name="Tunlid A."/>
            <person name="Henrissat B."/>
            <person name="Grigoriev I.V."/>
            <person name="Hibbett D.S."/>
            <person name="Martin F."/>
        </authorList>
    </citation>
    <scope>NUCLEOTIDE SEQUENCE [LARGE SCALE GENOMIC DNA]</scope>
    <source>
        <strain evidence="3">MAFF 305830</strain>
    </source>
</reference>
<gene>
    <name evidence="2" type="ORF">M408DRAFT_330056</name>
</gene>
<accession>A0A0C3ARX9</accession>
<dbReference type="Proteomes" id="UP000054097">
    <property type="component" value="Unassembled WGS sequence"/>
</dbReference>
<feature type="compositionally biased region" description="Basic and acidic residues" evidence="1">
    <location>
        <begin position="647"/>
        <end position="656"/>
    </location>
</feature>
<dbReference type="AlphaFoldDB" id="A0A0C3ARX9"/>
<feature type="compositionally biased region" description="Low complexity" evidence="1">
    <location>
        <begin position="726"/>
        <end position="742"/>
    </location>
</feature>
<keyword evidence="3" id="KW-1185">Reference proteome</keyword>
<protein>
    <submittedName>
        <fullName evidence="2">Uncharacterized protein</fullName>
    </submittedName>
</protein>
<evidence type="ECO:0000256" key="1">
    <source>
        <dbReference type="SAM" id="MobiDB-lite"/>
    </source>
</evidence>
<feature type="region of interest" description="Disordered" evidence="1">
    <location>
        <begin position="491"/>
        <end position="511"/>
    </location>
</feature>
<sequence length="823" mass="93057">MRFSADTDWLESPPPESPQKNRPQRQAIDTLPKRQPHYLVADVLLEVMGWLATIDWLICSDPLRYIRQKNDSAYASYGKTLPGYSLIRATHVCRYWRFVALENRSLWRYIPLSETLSRDYSFVDREFACRVQRSIGLARGLHVSYAECPIHEQVKYRNAHLVASNAVTSIFWIPNLPSDHVSAPDVPFVLPPEYSISQADLCPDGHSYVFYRLYPLLLDSIKRATVLTLKGRGETLTDLFGHLLDRQRYGPSFSGTVMLSHFVHPTMPPSLDPHSISHLPLLTELTLELMDSTNHYVFPSLPLLRKLTLIRHVAQPHLALPIVPKIFDSYSLWDSAVNLPSPVFPALEDITITARNVNLYSLHHFMIAHALTLTSVTLQTTTDILNPYVVPPILHPANFTIPARATERLVPVPSYADTRSSASTSYVIHLPKLKRLSIHRLTTLLLPHIEVWACPQLEELEVVIPSRLPPPPTILTTSFVSLRKLVYGFPDPQHGQPSPGPEPLSSPDSFEMAEQNSTSKLLISLIKALPTLEELVVDGWKFRHVWDEVDWLECLMPPGTVALQDFGIEYDLDCIEDDPWNPNHKRKEEHPGEGHRSRWQTKDGRPFSIKKATITTDGMLLDDNGERLELVESDEDDFEINHDDEDQARTEADTKEGSALHLHLKIPAAKPKPIEELLCPRLSLLELRRCSGMERSLMFACLKERIKVADGTAKQNLHDQPEEEGSWSPLSSPGSSRAPSSGLTDTPVTDRLSGISSSPETRVEGDNFGRSKPASQPTNTCAFLTVDFKDCDRTPSELENFYAQYLRGDYVLRKPRRPRRSSP</sequence>
<feature type="region of interest" description="Disordered" evidence="1">
    <location>
        <begin position="582"/>
        <end position="601"/>
    </location>
</feature>
<dbReference type="Gene3D" id="1.20.1280.50">
    <property type="match status" value="1"/>
</dbReference>
<organism evidence="2 3">
    <name type="scientific">Serendipita vermifera MAFF 305830</name>
    <dbReference type="NCBI Taxonomy" id="933852"/>
    <lineage>
        <taxon>Eukaryota</taxon>
        <taxon>Fungi</taxon>
        <taxon>Dikarya</taxon>
        <taxon>Basidiomycota</taxon>
        <taxon>Agaricomycotina</taxon>
        <taxon>Agaricomycetes</taxon>
        <taxon>Sebacinales</taxon>
        <taxon>Serendipitaceae</taxon>
        <taxon>Serendipita</taxon>
    </lineage>
</organism>
<feature type="compositionally biased region" description="Basic and acidic residues" evidence="1">
    <location>
        <begin position="586"/>
        <end position="601"/>
    </location>
</feature>
<dbReference type="HOGENOM" id="CLU_343929_0_0_1"/>
<reference evidence="2 3" key="1">
    <citation type="submission" date="2014-04" db="EMBL/GenBank/DDBJ databases">
        <authorList>
            <consortium name="DOE Joint Genome Institute"/>
            <person name="Kuo A."/>
            <person name="Zuccaro A."/>
            <person name="Kohler A."/>
            <person name="Nagy L.G."/>
            <person name="Floudas D."/>
            <person name="Copeland A."/>
            <person name="Barry K.W."/>
            <person name="Cichocki N."/>
            <person name="Veneault-Fourrey C."/>
            <person name="LaButti K."/>
            <person name="Lindquist E.A."/>
            <person name="Lipzen A."/>
            <person name="Lundell T."/>
            <person name="Morin E."/>
            <person name="Murat C."/>
            <person name="Sun H."/>
            <person name="Tunlid A."/>
            <person name="Henrissat B."/>
            <person name="Grigoriev I.V."/>
            <person name="Hibbett D.S."/>
            <person name="Martin F."/>
            <person name="Nordberg H.P."/>
            <person name="Cantor M.N."/>
            <person name="Hua S.X."/>
        </authorList>
    </citation>
    <scope>NUCLEOTIDE SEQUENCE [LARGE SCALE GENOMIC DNA]</scope>
    <source>
        <strain evidence="2 3">MAFF 305830</strain>
    </source>
</reference>
<dbReference type="SUPFAM" id="SSF81383">
    <property type="entry name" value="F-box domain"/>
    <property type="match status" value="1"/>
</dbReference>
<dbReference type="EMBL" id="KN824299">
    <property type="protein sequence ID" value="KIM27325.1"/>
    <property type="molecule type" value="Genomic_DNA"/>
</dbReference>
<feature type="region of interest" description="Disordered" evidence="1">
    <location>
        <begin position="1"/>
        <end position="26"/>
    </location>
</feature>
<feature type="compositionally biased region" description="Acidic residues" evidence="1">
    <location>
        <begin position="632"/>
        <end position="646"/>
    </location>
</feature>
<evidence type="ECO:0000313" key="3">
    <source>
        <dbReference type="Proteomes" id="UP000054097"/>
    </source>
</evidence>
<dbReference type="OrthoDB" id="2791066at2759"/>
<feature type="region of interest" description="Disordered" evidence="1">
    <location>
        <begin position="713"/>
        <end position="779"/>
    </location>
</feature>